<accession>A0ABQ4ZHY9</accession>
<reference evidence="5" key="1">
    <citation type="journal article" date="2022" name="Int. J. Mol. Sci.">
        <title>Draft Genome of Tanacetum Coccineum: Genomic Comparison of Closely Related Tanacetum-Family Plants.</title>
        <authorList>
            <person name="Yamashiro T."/>
            <person name="Shiraishi A."/>
            <person name="Nakayama K."/>
            <person name="Satake H."/>
        </authorList>
    </citation>
    <scope>NUCLEOTIDE SEQUENCE</scope>
</reference>
<keyword evidence="3" id="KW-0862">Zinc</keyword>
<reference evidence="5" key="2">
    <citation type="submission" date="2022-01" db="EMBL/GenBank/DDBJ databases">
        <authorList>
            <person name="Yamashiro T."/>
            <person name="Shiraishi A."/>
            <person name="Satake H."/>
            <person name="Nakayama K."/>
        </authorList>
    </citation>
    <scope>NUCLEOTIDE SEQUENCE</scope>
</reference>
<comment type="caution">
    <text evidence="5">The sequence shown here is derived from an EMBL/GenBank/DDBJ whole genome shotgun (WGS) entry which is preliminary data.</text>
</comment>
<dbReference type="EMBL" id="BQNB010011290">
    <property type="protein sequence ID" value="GJS88660.1"/>
    <property type="molecule type" value="Genomic_DNA"/>
</dbReference>
<organism evidence="5 6">
    <name type="scientific">Tanacetum coccineum</name>
    <dbReference type="NCBI Taxonomy" id="301880"/>
    <lineage>
        <taxon>Eukaryota</taxon>
        <taxon>Viridiplantae</taxon>
        <taxon>Streptophyta</taxon>
        <taxon>Embryophyta</taxon>
        <taxon>Tracheophyta</taxon>
        <taxon>Spermatophyta</taxon>
        <taxon>Magnoliopsida</taxon>
        <taxon>eudicotyledons</taxon>
        <taxon>Gunneridae</taxon>
        <taxon>Pentapetalae</taxon>
        <taxon>asterids</taxon>
        <taxon>campanulids</taxon>
        <taxon>Asterales</taxon>
        <taxon>Asteraceae</taxon>
        <taxon>Asteroideae</taxon>
        <taxon>Anthemideae</taxon>
        <taxon>Anthemidinae</taxon>
        <taxon>Tanacetum</taxon>
    </lineage>
</organism>
<dbReference type="PANTHER" id="PTHR31973:SF185">
    <property type="entry name" value="TRANSPOSASE, MUDR, PLANT, MULE TRANSPOSASE DOMAIN-CONTAINING PROTEIN"/>
    <property type="match status" value="1"/>
</dbReference>
<dbReference type="Proteomes" id="UP001151760">
    <property type="component" value="Unassembled WGS sequence"/>
</dbReference>
<keyword evidence="1" id="KW-0479">Metal-binding</keyword>
<evidence type="ECO:0000256" key="1">
    <source>
        <dbReference type="ARBA" id="ARBA00022723"/>
    </source>
</evidence>
<name>A0ABQ4ZHY9_9ASTR</name>
<evidence type="ECO:0000256" key="3">
    <source>
        <dbReference type="ARBA" id="ARBA00022833"/>
    </source>
</evidence>
<gene>
    <name evidence="5" type="ORF">Tco_0771296</name>
</gene>
<dbReference type="InterPro" id="IPR007527">
    <property type="entry name" value="Znf_SWIM"/>
</dbReference>
<dbReference type="InterPro" id="IPR006564">
    <property type="entry name" value="Znf_PMZ"/>
</dbReference>
<proteinExistence type="predicted"/>
<keyword evidence="6" id="KW-1185">Reference proteome</keyword>
<keyword evidence="2" id="KW-0863">Zinc-finger</keyword>
<dbReference type="Pfam" id="PF10551">
    <property type="entry name" value="MULE"/>
    <property type="match status" value="1"/>
</dbReference>
<dbReference type="SMART" id="SM00575">
    <property type="entry name" value="ZnF_PMZ"/>
    <property type="match status" value="1"/>
</dbReference>
<evidence type="ECO:0000259" key="4">
    <source>
        <dbReference type="SMART" id="SM00575"/>
    </source>
</evidence>
<dbReference type="InterPro" id="IPR018289">
    <property type="entry name" value="MULE_transposase_dom"/>
</dbReference>
<dbReference type="Pfam" id="PF04434">
    <property type="entry name" value="SWIM"/>
    <property type="match status" value="1"/>
</dbReference>
<protein>
    <submittedName>
        <fullName evidence="5">Transposase, MuDR, MULE transposase domain protein</fullName>
    </submittedName>
</protein>
<evidence type="ECO:0000313" key="5">
    <source>
        <dbReference type="EMBL" id="GJS88660.1"/>
    </source>
</evidence>
<dbReference type="PANTHER" id="PTHR31973">
    <property type="entry name" value="POLYPROTEIN, PUTATIVE-RELATED"/>
    <property type="match status" value="1"/>
</dbReference>
<feature type="domain" description="Zinc finger PMZ-type" evidence="4">
    <location>
        <begin position="193"/>
        <end position="220"/>
    </location>
</feature>
<sequence>MLAMGMDGNNQIVPVAFGICKGETGPCWSWWMSVLKECMGDNPNLLFISDRHSAIALAVHNEFPLAFHADVQPDAYHKLCQVDPHRWSRAHCPLIRYNYMTSNSVESVNTCTVLTRKLSVTKLAKTYRAMVQEWYFKRREVAANMRTEITARVAEKVHKRKLKSATWTVHSINRYQFQVLDERYNREVNFETRSYECRKWQLSRIPCGHIIAVTRFLGLTDYV</sequence>
<evidence type="ECO:0000313" key="6">
    <source>
        <dbReference type="Proteomes" id="UP001151760"/>
    </source>
</evidence>
<evidence type="ECO:0000256" key="2">
    <source>
        <dbReference type="ARBA" id="ARBA00022771"/>
    </source>
</evidence>